<organism evidence="3 4">
    <name type="scientific">Hydnum rufescens UP504</name>
    <dbReference type="NCBI Taxonomy" id="1448309"/>
    <lineage>
        <taxon>Eukaryota</taxon>
        <taxon>Fungi</taxon>
        <taxon>Dikarya</taxon>
        <taxon>Basidiomycota</taxon>
        <taxon>Agaricomycotina</taxon>
        <taxon>Agaricomycetes</taxon>
        <taxon>Cantharellales</taxon>
        <taxon>Hydnaceae</taxon>
        <taxon>Hydnum</taxon>
    </lineage>
</organism>
<evidence type="ECO:0000256" key="1">
    <source>
        <dbReference type="SAM" id="MobiDB-lite"/>
    </source>
</evidence>
<protein>
    <recommendedName>
        <fullName evidence="2">Retroviral polymerase SH3-like domain-containing protein</fullName>
    </recommendedName>
</protein>
<feature type="compositionally biased region" description="Polar residues" evidence="1">
    <location>
        <begin position="35"/>
        <end position="57"/>
    </location>
</feature>
<name>A0A9P6DWE0_9AGAM</name>
<dbReference type="Proteomes" id="UP000886523">
    <property type="component" value="Unassembled WGS sequence"/>
</dbReference>
<feature type="domain" description="Retroviral polymerase SH3-like" evidence="2">
    <location>
        <begin position="1"/>
        <end position="35"/>
    </location>
</feature>
<evidence type="ECO:0000259" key="2">
    <source>
        <dbReference type="Pfam" id="PF25597"/>
    </source>
</evidence>
<feature type="region of interest" description="Disordered" evidence="1">
    <location>
        <begin position="110"/>
        <end position="146"/>
    </location>
</feature>
<dbReference type="InterPro" id="IPR057670">
    <property type="entry name" value="SH3_retrovirus"/>
</dbReference>
<dbReference type="OrthoDB" id="8058138at2759"/>
<comment type="caution">
    <text evidence="3">The sequence shown here is derived from an EMBL/GenBank/DDBJ whole genome shotgun (WGS) entry which is preliminary data.</text>
</comment>
<proteinExistence type="predicted"/>
<dbReference type="Pfam" id="PF25597">
    <property type="entry name" value="SH3_retrovirus"/>
    <property type="match status" value="1"/>
</dbReference>
<evidence type="ECO:0000313" key="4">
    <source>
        <dbReference type="Proteomes" id="UP000886523"/>
    </source>
</evidence>
<reference evidence="3" key="1">
    <citation type="journal article" date="2020" name="Nat. Commun.">
        <title>Large-scale genome sequencing of mycorrhizal fungi provides insights into the early evolution of symbiotic traits.</title>
        <authorList>
            <person name="Miyauchi S."/>
            <person name="Kiss E."/>
            <person name="Kuo A."/>
            <person name="Drula E."/>
            <person name="Kohler A."/>
            <person name="Sanchez-Garcia M."/>
            <person name="Morin E."/>
            <person name="Andreopoulos B."/>
            <person name="Barry K.W."/>
            <person name="Bonito G."/>
            <person name="Buee M."/>
            <person name="Carver A."/>
            <person name="Chen C."/>
            <person name="Cichocki N."/>
            <person name="Clum A."/>
            <person name="Culley D."/>
            <person name="Crous P.W."/>
            <person name="Fauchery L."/>
            <person name="Girlanda M."/>
            <person name="Hayes R.D."/>
            <person name="Keri Z."/>
            <person name="LaButti K."/>
            <person name="Lipzen A."/>
            <person name="Lombard V."/>
            <person name="Magnuson J."/>
            <person name="Maillard F."/>
            <person name="Murat C."/>
            <person name="Nolan M."/>
            <person name="Ohm R.A."/>
            <person name="Pangilinan J."/>
            <person name="Pereira M.F."/>
            <person name="Perotto S."/>
            <person name="Peter M."/>
            <person name="Pfister S."/>
            <person name="Riley R."/>
            <person name="Sitrit Y."/>
            <person name="Stielow J.B."/>
            <person name="Szollosi G."/>
            <person name="Zifcakova L."/>
            <person name="Stursova M."/>
            <person name="Spatafora J.W."/>
            <person name="Tedersoo L."/>
            <person name="Vaario L.M."/>
            <person name="Yamada A."/>
            <person name="Yan M."/>
            <person name="Wang P."/>
            <person name="Xu J."/>
            <person name="Bruns T."/>
            <person name="Baldrian P."/>
            <person name="Vilgalys R."/>
            <person name="Dunand C."/>
            <person name="Henrissat B."/>
            <person name="Grigoriev I.V."/>
            <person name="Hibbett D."/>
            <person name="Nagy L.G."/>
            <person name="Martin F.M."/>
        </authorList>
    </citation>
    <scope>NUCLEOTIDE SEQUENCE</scope>
    <source>
        <strain evidence="3">UP504</strain>
    </source>
</reference>
<feature type="compositionally biased region" description="Pro residues" evidence="1">
    <location>
        <begin position="117"/>
        <end position="136"/>
    </location>
</feature>
<accession>A0A9P6DWE0</accession>
<dbReference type="EMBL" id="MU128941">
    <property type="protein sequence ID" value="KAF9516277.1"/>
    <property type="molecule type" value="Genomic_DNA"/>
</dbReference>
<feature type="region of interest" description="Disordered" evidence="1">
    <location>
        <begin position="35"/>
        <end position="77"/>
    </location>
</feature>
<keyword evidence="4" id="KW-1185">Reference proteome</keyword>
<sequence>MVGYQPNAKAYRLWDPARHKIFTSRDVIFNLDKNSSQKGAGNTSNPIAENDTQFATTDDSDWPGPEDNSTSMIPPIQPTAPCWKWRTELEMLGPVTNLGKRIPKPSCKIQEQTENPVPEPIAEPPPDLTPASPPEIPETNDDTQEDTLGHLACSLASSQLTEEPCTHHEAMSQPDAVKWEESVQREFAALQKNNVLRECELPPG</sequence>
<gene>
    <name evidence="3" type="ORF">BS47DRAFT_1390914</name>
</gene>
<evidence type="ECO:0000313" key="3">
    <source>
        <dbReference type="EMBL" id="KAF9516277.1"/>
    </source>
</evidence>
<dbReference type="AlphaFoldDB" id="A0A9P6DWE0"/>